<organism evidence="5">
    <name type="scientific">hydrothermal vent metagenome</name>
    <dbReference type="NCBI Taxonomy" id="652676"/>
    <lineage>
        <taxon>unclassified sequences</taxon>
        <taxon>metagenomes</taxon>
        <taxon>ecological metagenomes</taxon>
    </lineage>
</organism>
<dbReference type="PRINTS" id="PR00455">
    <property type="entry name" value="HTHTETR"/>
</dbReference>
<evidence type="ECO:0000313" key="5">
    <source>
        <dbReference type="EMBL" id="VAW82178.1"/>
    </source>
</evidence>
<evidence type="ECO:0000259" key="4">
    <source>
        <dbReference type="PROSITE" id="PS50977"/>
    </source>
</evidence>
<sequence>MGNKAEALRQRIVIAADQLFYHQGYESTSFTDIANAVNISRGNFYYHFKTKDEILTAVINHRTEHYQLMLRQWEEDYSQPKQRILLYLNILTTNQDSIKNHGCPVGSLCTEMAKVRHTILHDASQVLVQSRDWLSRQFEQLGLNQPIPLAMHLLARIQGIATITNAFEDKEFLCQEVKKLIAWLDDICPT</sequence>
<keyword evidence="2" id="KW-0238">DNA-binding</keyword>
<name>A0A3B0YMP0_9ZZZZ</name>
<dbReference type="InterPro" id="IPR036271">
    <property type="entry name" value="Tet_transcr_reg_TetR-rel_C_sf"/>
</dbReference>
<dbReference type="Gene3D" id="1.10.357.10">
    <property type="entry name" value="Tetracycline Repressor, domain 2"/>
    <property type="match status" value="1"/>
</dbReference>
<proteinExistence type="predicted"/>
<keyword evidence="3" id="KW-0804">Transcription</keyword>
<dbReference type="Pfam" id="PF00440">
    <property type="entry name" value="TetR_N"/>
    <property type="match status" value="1"/>
</dbReference>
<dbReference type="EMBL" id="UOFL01000238">
    <property type="protein sequence ID" value="VAW82178.1"/>
    <property type="molecule type" value="Genomic_DNA"/>
</dbReference>
<reference evidence="5" key="1">
    <citation type="submission" date="2018-06" db="EMBL/GenBank/DDBJ databases">
        <authorList>
            <person name="Zhirakovskaya E."/>
        </authorList>
    </citation>
    <scope>NUCLEOTIDE SEQUENCE</scope>
</reference>
<keyword evidence="1" id="KW-0805">Transcription regulation</keyword>
<evidence type="ECO:0000256" key="3">
    <source>
        <dbReference type="ARBA" id="ARBA00023163"/>
    </source>
</evidence>
<gene>
    <name evidence="5" type="ORF">MNBD_GAMMA12-1020</name>
</gene>
<dbReference type="SUPFAM" id="SSF48498">
    <property type="entry name" value="Tetracyclin repressor-like, C-terminal domain"/>
    <property type="match status" value="1"/>
</dbReference>
<evidence type="ECO:0000256" key="2">
    <source>
        <dbReference type="ARBA" id="ARBA00023125"/>
    </source>
</evidence>
<accession>A0A3B0YMP0</accession>
<evidence type="ECO:0000256" key="1">
    <source>
        <dbReference type="ARBA" id="ARBA00023015"/>
    </source>
</evidence>
<dbReference type="PANTHER" id="PTHR47506">
    <property type="entry name" value="TRANSCRIPTIONAL REGULATORY PROTEIN"/>
    <property type="match status" value="1"/>
</dbReference>
<dbReference type="GO" id="GO:0003677">
    <property type="term" value="F:DNA binding"/>
    <property type="evidence" value="ECO:0007669"/>
    <property type="project" value="UniProtKB-KW"/>
</dbReference>
<dbReference type="InterPro" id="IPR001647">
    <property type="entry name" value="HTH_TetR"/>
</dbReference>
<dbReference type="PROSITE" id="PS50977">
    <property type="entry name" value="HTH_TETR_2"/>
    <property type="match status" value="1"/>
</dbReference>
<dbReference type="SUPFAM" id="SSF46689">
    <property type="entry name" value="Homeodomain-like"/>
    <property type="match status" value="1"/>
</dbReference>
<dbReference type="AlphaFoldDB" id="A0A3B0YMP0"/>
<dbReference type="InterPro" id="IPR009057">
    <property type="entry name" value="Homeodomain-like_sf"/>
</dbReference>
<dbReference type="PANTHER" id="PTHR47506:SF1">
    <property type="entry name" value="HTH-TYPE TRANSCRIPTIONAL REGULATOR YJDC"/>
    <property type="match status" value="1"/>
</dbReference>
<protein>
    <submittedName>
        <fullName evidence="5">Transcriptional regulator, AcrR family</fullName>
    </submittedName>
</protein>
<feature type="domain" description="HTH tetR-type" evidence="4">
    <location>
        <begin position="6"/>
        <end position="66"/>
    </location>
</feature>